<reference evidence="9 10" key="1">
    <citation type="submission" date="2023-12" db="EMBL/GenBank/DDBJ databases">
        <title>Genome sequencing and assembly of bacterial species from a model synthetic community.</title>
        <authorList>
            <person name="Hogle S.L."/>
        </authorList>
    </citation>
    <scope>NUCLEOTIDE SEQUENCE [LARGE SCALE GENOMIC DNA]</scope>
    <source>
        <strain evidence="9 10">HAMBI_3031</strain>
    </source>
</reference>
<dbReference type="SUPFAM" id="SSF144091">
    <property type="entry name" value="Rhomboid-like"/>
    <property type="match status" value="1"/>
</dbReference>
<keyword evidence="3 7" id="KW-0812">Transmembrane</keyword>
<dbReference type="GO" id="GO:0006508">
    <property type="term" value="P:proteolysis"/>
    <property type="evidence" value="ECO:0007669"/>
    <property type="project" value="UniProtKB-KW"/>
</dbReference>
<comment type="subcellular location">
    <subcellularLocation>
        <location evidence="1">Membrane</location>
        <topology evidence="1">Multi-pass membrane protein</topology>
    </subcellularLocation>
</comment>
<dbReference type="Proteomes" id="UP001325680">
    <property type="component" value="Chromosome"/>
</dbReference>
<dbReference type="Pfam" id="PF01694">
    <property type="entry name" value="Rhomboid"/>
    <property type="match status" value="1"/>
</dbReference>
<organism evidence="9 10">
    <name type="scientific">Niabella yanshanensis</name>
    <dbReference type="NCBI Taxonomy" id="577386"/>
    <lineage>
        <taxon>Bacteria</taxon>
        <taxon>Pseudomonadati</taxon>
        <taxon>Bacteroidota</taxon>
        <taxon>Chitinophagia</taxon>
        <taxon>Chitinophagales</taxon>
        <taxon>Chitinophagaceae</taxon>
        <taxon>Niabella</taxon>
    </lineage>
</organism>
<evidence type="ECO:0000256" key="7">
    <source>
        <dbReference type="SAM" id="Phobius"/>
    </source>
</evidence>
<feature type="transmembrane region" description="Helical" evidence="7">
    <location>
        <begin position="145"/>
        <end position="169"/>
    </location>
</feature>
<dbReference type="InterPro" id="IPR050925">
    <property type="entry name" value="Rhomboid_protease_S54"/>
</dbReference>
<protein>
    <submittedName>
        <fullName evidence="9">Rhomboid family intramembrane serine protease</fullName>
        <ecNumber evidence="9">3.4.21.105</ecNumber>
    </submittedName>
</protein>
<evidence type="ECO:0000256" key="6">
    <source>
        <dbReference type="ARBA" id="ARBA00023136"/>
    </source>
</evidence>
<feature type="transmembrane region" description="Helical" evidence="7">
    <location>
        <begin position="45"/>
        <end position="71"/>
    </location>
</feature>
<dbReference type="EMBL" id="CP139960">
    <property type="protein sequence ID" value="WQD38443.1"/>
    <property type="molecule type" value="Genomic_DNA"/>
</dbReference>
<keyword evidence="9" id="KW-0645">Protease</keyword>
<feature type="transmembrane region" description="Helical" evidence="7">
    <location>
        <begin position="6"/>
        <end position="24"/>
    </location>
</feature>
<dbReference type="RefSeq" id="WP_114791197.1">
    <property type="nucleotide sequence ID" value="NZ_CP139960.1"/>
</dbReference>
<evidence type="ECO:0000256" key="2">
    <source>
        <dbReference type="ARBA" id="ARBA00009045"/>
    </source>
</evidence>
<dbReference type="GO" id="GO:0008233">
    <property type="term" value="F:peptidase activity"/>
    <property type="evidence" value="ECO:0007669"/>
    <property type="project" value="UniProtKB-KW"/>
</dbReference>
<dbReference type="PANTHER" id="PTHR43731">
    <property type="entry name" value="RHOMBOID PROTEASE"/>
    <property type="match status" value="1"/>
</dbReference>
<gene>
    <name evidence="9" type="ORF">U0035_22470</name>
</gene>
<evidence type="ECO:0000256" key="3">
    <source>
        <dbReference type="ARBA" id="ARBA00022692"/>
    </source>
</evidence>
<evidence type="ECO:0000256" key="1">
    <source>
        <dbReference type="ARBA" id="ARBA00004141"/>
    </source>
</evidence>
<keyword evidence="5 7" id="KW-1133">Transmembrane helix</keyword>
<dbReference type="EC" id="3.4.21.105" evidence="9"/>
<feature type="transmembrane region" description="Helical" evidence="7">
    <location>
        <begin position="91"/>
        <end position="111"/>
    </location>
</feature>
<feature type="transmembrane region" description="Helical" evidence="7">
    <location>
        <begin position="118"/>
        <end position="139"/>
    </location>
</feature>
<evidence type="ECO:0000259" key="8">
    <source>
        <dbReference type="Pfam" id="PF01694"/>
    </source>
</evidence>
<feature type="domain" description="Peptidase S54 rhomboid" evidence="8">
    <location>
        <begin position="43"/>
        <end position="197"/>
    </location>
</feature>
<evidence type="ECO:0000313" key="10">
    <source>
        <dbReference type="Proteomes" id="UP001325680"/>
    </source>
</evidence>
<evidence type="ECO:0000313" key="9">
    <source>
        <dbReference type="EMBL" id="WQD38443.1"/>
    </source>
</evidence>
<dbReference type="InterPro" id="IPR022764">
    <property type="entry name" value="Peptidase_S54_rhomboid_dom"/>
</dbReference>
<evidence type="ECO:0000256" key="5">
    <source>
        <dbReference type="ARBA" id="ARBA00022989"/>
    </source>
</evidence>
<dbReference type="Gene3D" id="1.20.1540.10">
    <property type="entry name" value="Rhomboid-like"/>
    <property type="match status" value="1"/>
</dbReference>
<feature type="transmembrane region" description="Helical" evidence="7">
    <location>
        <begin position="181"/>
        <end position="199"/>
    </location>
</feature>
<keyword evidence="6 7" id="KW-0472">Membrane</keyword>
<name>A0ABZ0W763_9BACT</name>
<keyword evidence="10" id="KW-1185">Reference proteome</keyword>
<keyword evidence="4 9" id="KW-0378">Hydrolase</keyword>
<sequence>MTFTFSITLVIAAITVIVSLLGFNSPKVIESLVFYGPAISKRRQYYRFITCGFIHADFMHLAFNMLAFYSFGITLEQGLFASPEIFGTEAPFYYAMLYFGGLIISSVPDYFKHKDNYYFRSLGASGAVSAVIFSCIVLYPTMGIGFIFIPVPIPGWIFGLLYLAISAYLDKQGKGNINHGAHLWGAIFGIVFTVLFVSLKGEINVWQNFISNIRG</sequence>
<dbReference type="InterPro" id="IPR035952">
    <property type="entry name" value="Rhomboid-like_sf"/>
</dbReference>
<accession>A0ABZ0W763</accession>
<evidence type="ECO:0000256" key="4">
    <source>
        <dbReference type="ARBA" id="ARBA00022801"/>
    </source>
</evidence>
<proteinExistence type="inferred from homology"/>
<comment type="similarity">
    <text evidence="2">Belongs to the peptidase S54 family.</text>
</comment>
<dbReference type="PANTHER" id="PTHR43731:SF14">
    <property type="entry name" value="PRESENILIN-ASSOCIATED RHOMBOID-LIKE PROTEIN, MITOCHONDRIAL"/>
    <property type="match status" value="1"/>
</dbReference>